<dbReference type="PANTHER" id="PTHR33787">
    <property type="match status" value="1"/>
</dbReference>
<dbReference type="EMBL" id="JAHHGZ010000007">
    <property type="protein sequence ID" value="MBW4667470.1"/>
    <property type="molecule type" value="Genomic_DNA"/>
</dbReference>
<accession>A0A951UU62</accession>
<gene>
    <name evidence="3" type="ORF">KME60_08575</name>
</gene>
<name>A0A951UU62_9CYAN</name>
<keyword evidence="2" id="KW-0472">Membrane</keyword>
<evidence type="ECO:0000256" key="2">
    <source>
        <dbReference type="SAM" id="Phobius"/>
    </source>
</evidence>
<proteinExistence type="inferred from homology"/>
<feature type="transmembrane region" description="Helical" evidence="2">
    <location>
        <begin position="57"/>
        <end position="75"/>
    </location>
</feature>
<keyword evidence="2" id="KW-1133">Transmembrane helix</keyword>
<protein>
    <submittedName>
        <fullName evidence="3">DUF565 domain-containing protein</fullName>
    </submittedName>
</protein>
<evidence type="ECO:0000256" key="1">
    <source>
        <dbReference type="ARBA" id="ARBA00009846"/>
    </source>
</evidence>
<dbReference type="Proteomes" id="UP000729701">
    <property type="component" value="Unassembled WGS sequence"/>
</dbReference>
<dbReference type="AlphaFoldDB" id="A0A951UU62"/>
<comment type="caution">
    <text evidence="3">The sequence shown here is derived from an EMBL/GenBank/DDBJ whole genome shotgun (WGS) entry which is preliminary data.</text>
</comment>
<dbReference type="InterPro" id="IPR007572">
    <property type="entry name" value="Uncharacterised_Ycf20"/>
</dbReference>
<dbReference type="PANTHER" id="PTHR33787:SF5">
    <property type="entry name" value="YCF20-LIKE PROTEIN"/>
    <property type="match status" value="1"/>
</dbReference>
<keyword evidence="2" id="KW-0812">Transmembrane</keyword>
<dbReference type="Pfam" id="PF04483">
    <property type="entry name" value="DUF565"/>
    <property type="match status" value="1"/>
</dbReference>
<organism evidence="3 4">
    <name type="scientific">Cyanomargarita calcarea GSE-NOS-MK-12-04C</name>
    <dbReference type="NCBI Taxonomy" id="2839659"/>
    <lineage>
        <taxon>Bacteria</taxon>
        <taxon>Bacillati</taxon>
        <taxon>Cyanobacteriota</taxon>
        <taxon>Cyanophyceae</taxon>
        <taxon>Nostocales</taxon>
        <taxon>Cyanomargaritaceae</taxon>
        <taxon>Cyanomargarita</taxon>
    </lineage>
</organism>
<reference evidence="3" key="1">
    <citation type="submission" date="2021-05" db="EMBL/GenBank/DDBJ databases">
        <authorList>
            <person name="Pietrasiak N."/>
            <person name="Ward R."/>
            <person name="Stajich J.E."/>
            <person name="Kurbessoian T."/>
        </authorList>
    </citation>
    <scope>NUCLEOTIDE SEQUENCE</scope>
    <source>
        <strain evidence="3">GSE-NOS-MK-12-04C</strain>
    </source>
</reference>
<feature type="transmembrane region" description="Helical" evidence="2">
    <location>
        <begin position="25"/>
        <end position="45"/>
    </location>
</feature>
<evidence type="ECO:0000313" key="4">
    <source>
        <dbReference type="Proteomes" id="UP000729701"/>
    </source>
</evidence>
<evidence type="ECO:0000313" key="3">
    <source>
        <dbReference type="EMBL" id="MBW4667470.1"/>
    </source>
</evidence>
<comment type="similarity">
    <text evidence="1">Belongs to the ycf20 family.</text>
</comment>
<sequence length="110" mass="12636">MQNTRLVTLLDSISRRFWQWLSNPWRRLSLLIISFLFGFFLGTAVSTTAGQKAELDIVVAGFLVLLTEVTSRIFYSRSWLGKRTLWVESLNILKIGFTYSLFIEALKLGS</sequence>
<reference evidence="3" key="2">
    <citation type="journal article" date="2022" name="Microbiol. Resour. Announc.">
        <title>Metagenome Sequencing to Explore Phylogenomics of Terrestrial Cyanobacteria.</title>
        <authorList>
            <person name="Ward R.D."/>
            <person name="Stajich J.E."/>
            <person name="Johansen J.R."/>
            <person name="Huntemann M."/>
            <person name="Clum A."/>
            <person name="Foster B."/>
            <person name="Foster B."/>
            <person name="Roux S."/>
            <person name="Palaniappan K."/>
            <person name="Varghese N."/>
            <person name="Mukherjee S."/>
            <person name="Reddy T.B.K."/>
            <person name="Daum C."/>
            <person name="Copeland A."/>
            <person name="Chen I.A."/>
            <person name="Ivanova N.N."/>
            <person name="Kyrpides N.C."/>
            <person name="Shapiro N."/>
            <person name="Eloe-Fadrosh E.A."/>
            <person name="Pietrasiak N."/>
        </authorList>
    </citation>
    <scope>NUCLEOTIDE SEQUENCE</scope>
    <source>
        <strain evidence="3">GSE-NOS-MK-12-04C</strain>
    </source>
</reference>